<sequence length="203" mass="22552">MPIQNNFKQIFPVYLSLFAVSIILGYGIIMQVNVKAKLQETIDPKKTSVIALEVAELIKDNRALLSEQKELQEQRDKLFAGTSEKEESLAFDLEKYKIVTGITKVQGQGVEIKIEKFLQTVQIIDIVNALRNIGIEAMSVNGQRIVVNTGITEENFSPPYTILAIGDARVLENALTRKGGIIEQIGAQAKVEIKENIDILAKI</sequence>
<evidence type="ECO:0008006" key="5">
    <source>
        <dbReference type="Google" id="ProtNLM"/>
    </source>
</evidence>
<name>A0A554LKF7_9BACT</name>
<proteinExistence type="inferred from homology"/>
<organism evidence="3 4">
    <name type="scientific">Candidatus Berkelbacteria bacterium Licking1014_7</name>
    <dbReference type="NCBI Taxonomy" id="2017147"/>
    <lineage>
        <taxon>Bacteria</taxon>
        <taxon>Candidatus Berkelbacteria</taxon>
    </lineage>
</organism>
<dbReference type="Pfam" id="PF05949">
    <property type="entry name" value="DUF881"/>
    <property type="match status" value="1"/>
</dbReference>
<keyword evidence="2" id="KW-0472">Membrane</keyword>
<feature type="transmembrane region" description="Helical" evidence="2">
    <location>
        <begin position="12"/>
        <end position="29"/>
    </location>
</feature>
<dbReference type="PANTHER" id="PTHR37313">
    <property type="entry name" value="UPF0749 PROTEIN RV1825"/>
    <property type="match status" value="1"/>
</dbReference>
<keyword evidence="2" id="KW-1133">Transmembrane helix</keyword>
<comment type="similarity">
    <text evidence="1">Belongs to the UPF0749 family.</text>
</comment>
<gene>
    <name evidence="3" type="ORF">CEN89_124</name>
</gene>
<dbReference type="AlphaFoldDB" id="A0A554LKF7"/>
<dbReference type="EMBL" id="VMGK01000003">
    <property type="protein sequence ID" value="TSC93341.1"/>
    <property type="molecule type" value="Genomic_DNA"/>
</dbReference>
<dbReference type="PANTHER" id="PTHR37313:SF2">
    <property type="entry name" value="UPF0749 PROTEIN YLXX"/>
    <property type="match status" value="1"/>
</dbReference>
<evidence type="ECO:0000256" key="2">
    <source>
        <dbReference type="SAM" id="Phobius"/>
    </source>
</evidence>
<comment type="caution">
    <text evidence="3">The sequence shown here is derived from an EMBL/GenBank/DDBJ whole genome shotgun (WGS) entry which is preliminary data.</text>
</comment>
<dbReference type="Proteomes" id="UP000315689">
    <property type="component" value="Unassembled WGS sequence"/>
</dbReference>
<reference evidence="3 4" key="1">
    <citation type="submission" date="2017-07" db="EMBL/GenBank/DDBJ databases">
        <title>Mechanisms for carbon and nitrogen cycling indicate functional differentiation within the Candidate Phyla Radiation.</title>
        <authorList>
            <person name="Danczak R.E."/>
            <person name="Johnston M.D."/>
            <person name="Kenah C."/>
            <person name="Slattery M."/>
            <person name="Wrighton K.C."/>
            <person name="Wilkins M.J."/>
        </authorList>
    </citation>
    <scope>NUCLEOTIDE SEQUENCE [LARGE SCALE GENOMIC DNA]</scope>
    <source>
        <strain evidence="3">Licking1014_7</strain>
    </source>
</reference>
<dbReference type="InterPro" id="IPR010273">
    <property type="entry name" value="DUF881"/>
</dbReference>
<evidence type="ECO:0000256" key="1">
    <source>
        <dbReference type="ARBA" id="ARBA00009108"/>
    </source>
</evidence>
<dbReference type="Gene3D" id="3.30.70.1880">
    <property type="entry name" value="Protein of unknown function DUF881"/>
    <property type="match status" value="1"/>
</dbReference>
<protein>
    <recommendedName>
        <fullName evidence="5">DUF881 domain-containing protein</fullName>
    </recommendedName>
</protein>
<keyword evidence="2" id="KW-0812">Transmembrane</keyword>
<evidence type="ECO:0000313" key="3">
    <source>
        <dbReference type="EMBL" id="TSC93341.1"/>
    </source>
</evidence>
<accession>A0A554LKF7</accession>
<evidence type="ECO:0000313" key="4">
    <source>
        <dbReference type="Proteomes" id="UP000315689"/>
    </source>
</evidence>